<keyword evidence="5" id="KW-0234">DNA repair</keyword>
<dbReference type="InterPro" id="IPR006166">
    <property type="entry name" value="ERCC4_domain"/>
</dbReference>
<dbReference type="Proteomes" id="UP000688137">
    <property type="component" value="Unassembled WGS sequence"/>
</dbReference>
<evidence type="ECO:0000256" key="2">
    <source>
        <dbReference type="ARBA" id="ARBA00022763"/>
    </source>
</evidence>
<dbReference type="SMART" id="SM00891">
    <property type="entry name" value="ERCC4"/>
    <property type="match status" value="1"/>
</dbReference>
<dbReference type="InterPro" id="IPR047520">
    <property type="entry name" value="XPF_nuclease"/>
</dbReference>
<keyword evidence="3" id="KW-0378">Hydrolase</keyword>
<organism evidence="9 10">
    <name type="scientific">Paramecium primaurelia</name>
    <dbReference type="NCBI Taxonomy" id="5886"/>
    <lineage>
        <taxon>Eukaryota</taxon>
        <taxon>Sar</taxon>
        <taxon>Alveolata</taxon>
        <taxon>Ciliophora</taxon>
        <taxon>Intramacronucleata</taxon>
        <taxon>Oligohymenophorea</taxon>
        <taxon>Peniculida</taxon>
        <taxon>Parameciidae</taxon>
        <taxon>Paramecium</taxon>
    </lineage>
</organism>
<dbReference type="GO" id="GO:1901255">
    <property type="term" value="P:nucleotide-excision repair involved in interstrand cross-link repair"/>
    <property type="evidence" value="ECO:0007669"/>
    <property type="project" value="TreeGrafter"/>
</dbReference>
<dbReference type="OMA" id="THILDIM"/>
<dbReference type="FunFam" id="3.40.50.10130:FF:000009">
    <property type="entry name" value="UV endonuclease"/>
    <property type="match status" value="1"/>
</dbReference>
<gene>
    <name evidence="9" type="ORF">PPRIM_AZ9-3.1.T0660044</name>
</gene>
<evidence type="ECO:0000256" key="5">
    <source>
        <dbReference type="ARBA" id="ARBA00023204"/>
    </source>
</evidence>
<comment type="subcellular location">
    <subcellularLocation>
        <location evidence="1">Nucleus</location>
    </subcellularLocation>
</comment>
<feature type="domain" description="ERCC4" evidence="8">
    <location>
        <begin position="696"/>
        <end position="777"/>
    </location>
</feature>
<evidence type="ECO:0000256" key="7">
    <source>
        <dbReference type="SAM" id="Phobius"/>
    </source>
</evidence>
<keyword evidence="7" id="KW-1133">Transmembrane helix</keyword>
<accession>A0A8S1MX12</accession>
<evidence type="ECO:0000256" key="1">
    <source>
        <dbReference type="ARBA" id="ARBA00004123"/>
    </source>
</evidence>
<evidence type="ECO:0000256" key="6">
    <source>
        <dbReference type="ARBA" id="ARBA00023242"/>
    </source>
</evidence>
<comment type="caution">
    <text evidence="9">The sequence shown here is derived from an EMBL/GenBank/DDBJ whole genome shotgun (WGS) entry which is preliminary data.</text>
</comment>
<dbReference type="Pfam" id="PF02732">
    <property type="entry name" value="ERCC4"/>
    <property type="match status" value="1"/>
</dbReference>
<dbReference type="GO" id="GO:0000110">
    <property type="term" value="C:nucleotide-excision repair factor 1 complex"/>
    <property type="evidence" value="ECO:0007669"/>
    <property type="project" value="TreeGrafter"/>
</dbReference>
<dbReference type="GO" id="GO:0003684">
    <property type="term" value="F:damaged DNA binding"/>
    <property type="evidence" value="ECO:0007669"/>
    <property type="project" value="TreeGrafter"/>
</dbReference>
<feature type="transmembrane region" description="Helical" evidence="7">
    <location>
        <begin position="25"/>
        <end position="46"/>
    </location>
</feature>
<evidence type="ECO:0000259" key="8">
    <source>
        <dbReference type="SMART" id="SM00891"/>
    </source>
</evidence>
<name>A0A8S1MX12_PARPR</name>
<dbReference type="PANTHER" id="PTHR10150">
    <property type="entry name" value="DNA REPAIR ENDONUCLEASE XPF"/>
    <property type="match status" value="1"/>
</dbReference>
<keyword evidence="7" id="KW-0812">Transmembrane</keyword>
<evidence type="ECO:0000313" key="10">
    <source>
        <dbReference type="Proteomes" id="UP000688137"/>
    </source>
</evidence>
<dbReference type="GO" id="GO:0000014">
    <property type="term" value="F:single-stranded DNA endodeoxyribonuclease activity"/>
    <property type="evidence" value="ECO:0007669"/>
    <property type="project" value="TreeGrafter"/>
</dbReference>
<evidence type="ECO:0000313" key="9">
    <source>
        <dbReference type="EMBL" id="CAD8081535.1"/>
    </source>
</evidence>
<keyword evidence="7" id="KW-0472">Membrane</keyword>
<dbReference type="GO" id="GO:0003697">
    <property type="term" value="F:single-stranded DNA binding"/>
    <property type="evidence" value="ECO:0007669"/>
    <property type="project" value="TreeGrafter"/>
</dbReference>
<keyword evidence="6" id="KW-0539">Nucleus</keyword>
<keyword evidence="10" id="KW-1185">Reference proteome</keyword>
<evidence type="ECO:0000256" key="4">
    <source>
        <dbReference type="ARBA" id="ARBA00023125"/>
    </source>
</evidence>
<dbReference type="EMBL" id="CAJJDM010000068">
    <property type="protein sequence ID" value="CAD8081535.1"/>
    <property type="molecule type" value="Genomic_DNA"/>
</dbReference>
<proteinExistence type="predicted"/>
<dbReference type="PANTHER" id="PTHR10150:SF0">
    <property type="entry name" value="DNA REPAIR ENDONUCLEASE XPF"/>
    <property type="match status" value="1"/>
</dbReference>
<evidence type="ECO:0000256" key="3">
    <source>
        <dbReference type="ARBA" id="ARBA00022801"/>
    </source>
</evidence>
<dbReference type="AlphaFoldDB" id="A0A8S1MX12"/>
<dbReference type="GO" id="GO:0000712">
    <property type="term" value="P:resolution of meiotic recombination intermediates"/>
    <property type="evidence" value="ECO:0007669"/>
    <property type="project" value="TreeGrafter"/>
</dbReference>
<dbReference type="GO" id="GO:0000724">
    <property type="term" value="P:double-strand break repair via homologous recombination"/>
    <property type="evidence" value="ECO:0007669"/>
    <property type="project" value="TreeGrafter"/>
</dbReference>
<dbReference type="CDD" id="cd20078">
    <property type="entry name" value="XPF_nuclease_XPF_euk"/>
    <property type="match status" value="1"/>
</dbReference>
<protein>
    <recommendedName>
        <fullName evidence="8">ERCC4 domain-containing protein</fullName>
    </recommendedName>
</protein>
<keyword evidence="4" id="KW-0238">DNA-binding</keyword>
<sequence>MNREIWSQITHNVVDSIKSFPNGGLMILTSGLSIANLTSLFLTYFLEKSKSVIILLNYSNQEIDFIDTQLNYFVTQNQLNNNKEYALSVVVLTKLPSDKRATFYKQGGIFSITPQILMQDLLTNTLSPFIITHLIIQQVHQIKSKYDYESWITNFIKIVKPELFLLAFTNQPSILQLQQNTPIILKNFYLNNIIPWPMNRAEIVNCLKQHPFKWSEIKINLTKTIKDIQDIIISLIKQCIQAVNGQCGTSYLTSDMVIQQNWRKLKALIQRQSFKIDLIQQQIFLDIFQLRKLLFALINQSAYQFYFTLTQIINDAPIDSIWYISQPEIEGLVIKLQKLAQERVYQFVNIQDPIKYKFIKQNGEEVIKEINTKIDFKIEIQSKYLQLTKILDKISQQNQSQNENLRIWIWVQNNENVTQIQQFLVSTYRMKDKNNYVNQFNFLRRILEQKSCKSIDKFLNNNSDQQQSQQIVQERKSKIVLKHNNKLIKQTKQIKQEEESLLNYLLYQELEQLFEHVLQQEEQVLLQKSQVLKQQTYQLLPQELLQFDLYQSGHKVNKDGIVIQFEEDTIIPKMTIVVNNMNDDCQRYTFKQTYKPDYIIMMEPNHSFLKELLINQNYVETILLMQNECVEFWQYYKEKMDEEFAFEQIIEHSKDFSRSFEKPEDAIHKLDMQQQHQNSRQGKGEEFFQLKDIQPSIFVDYREFRCDVPPKLYFHGFQLTPVMLKVGDIVLSNNCAIERKSVETGDLIESINQNRLDQQLQKMNSFDHPFLLIEYSDNIPFCLGSLSRQSQHFSSNTRVMVKLLELITKFSKIQILWSNNSDDTIKIICKLKQTLARNSPDIKIFKTNIQQQNGLLQNEKITDYFTQIEKEIQ</sequence>
<reference evidence="9" key="1">
    <citation type="submission" date="2021-01" db="EMBL/GenBank/DDBJ databases">
        <authorList>
            <consortium name="Genoscope - CEA"/>
            <person name="William W."/>
        </authorList>
    </citation>
    <scope>NUCLEOTIDE SEQUENCE</scope>
</reference>
<keyword evidence="2" id="KW-0227">DNA damage</keyword>